<dbReference type="InterPro" id="IPR020831">
    <property type="entry name" value="GlycerAld/Erythrose_P_DH"/>
</dbReference>
<dbReference type="Pfam" id="PF00044">
    <property type="entry name" value="Gp_dh_N"/>
    <property type="match status" value="1"/>
</dbReference>
<evidence type="ECO:0000256" key="11">
    <source>
        <dbReference type="ARBA" id="ARBA00022799"/>
    </source>
</evidence>
<dbReference type="GO" id="GO:0006417">
    <property type="term" value="P:regulation of translation"/>
    <property type="evidence" value="ECO:0007669"/>
    <property type="project" value="UniProtKB-KW"/>
</dbReference>
<evidence type="ECO:0000256" key="10">
    <source>
        <dbReference type="ARBA" id="ARBA00022703"/>
    </source>
</evidence>
<dbReference type="InterPro" id="IPR020828">
    <property type="entry name" value="GlycerAld_3-P_DH_NAD(P)-bd"/>
</dbReference>
<evidence type="ECO:0000256" key="7">
    <source>
        <dbReference type="ARBA" id="ARBA00021022"/>
    </source>
</evidence>
<evidence type="ECO:0000256" key="13">
    <source>
        <dbReference type="ARBA" id="ARBA00023002"/>
    </source>
</evidence>
<dbReference type="EMBL" id="AEYP01036055">
    <property type="status" value="NOT_ANNOTATED_CDS"/>
    <property type="molecule type" value="Genomic_DNA"/>
</dbReference>
<dbReference type="PANTHER" id="PTHR10836:SF111">
    <property type="entry name" value="GLYCERALDEHYDE-3-PHOSPHATE DEHYDROGENASE"/>
    <property type="match status" value="1"/>
</dbReference>
<evidence type="ECO:0000256" key="21">
    <source>
        <dbReference type="ARBA" id="ARBA00048005"/>
    </source>
</evidence>
<dbReference type="PANTHER" id="PTHR10836">
    <property type="entry name" value="GLYCERALDEHYDE 3-PHOSPHATE DEHYDROGENASE"/>
    <property type="match status" value="1"/>
</dbReference>
<keyword evidence="14 23" id="KW-0520">NAD</keyword>
<evidence type="ECO:0000256" key="5">
    <source>
        <dbReference type="ARBA" id="ARBA00007406"/>
    </source>
</evidence>
<evidence type="ECO:0000256" key="9">
    <source>
        <dbReference type="ARBA" id="ARBA00022679"/>
    </source>
</evidence>
<evidence type="ECO:0000256" key="17">
    <source>
        <dbReference type="ARBA" id="ARBA00023242"/>
    </source>
</evidence>
<dbReference type="PIRSF" id="PIRSF000149">
    <property type="entry name" value="GAP_DH"/>
    <property type="match status" value="1"/>
</dbReference>
<sequence>FGHIGCLVTRAAFNSGKMDTVIIDDPFIYLNYMVYMFLYDSTPGKFNSIVKTENRKLASMESPSPSSRSDPANIKWGDAGAKYVVESKEVFTTMDKSAHLEVWAKRIIIPPPSANVPMFVIGKNQKYDNSLKTDSNAFCTTNSLAPLAKIIHHNFGIMERLMTHAITATQKILDSPFGKLWHDSQRAAQNILGTATAVGKIIPGLIKQLTNMTFQVPTSNMSVMDVTCHLKKAVKYNDIKKLLKGPLKSILGDLNSDTHSSTFNAGTDIALKDHFFKNEFGYNNQVMDFMGHTASK</sequence>
<evidence type="ECO:0000256" key="1">
    <source>
        <dbReference type="ARBA" id="ARBA00004123"/>
    </source>
</evidence>
<dbReference type="InParanoid" id="M3YJH6"/>
<dbReference type="AlphaFoldDB" id="M3YJH6"/>
<comment type="pathway">
    <text evidence="4">Carbohydrate degradation; glycolysis; pyruvate from D-glyceraldehyde 3-phosphate: step 1/5.</text>
</comment>
<evidence type="ECO:0000256" key="18">
    <source>
        <dbReference type="ARBA" id="ARBA00031890"/>
    </source>
</evidence>
<keyword evidence="8" id="KW-0963">Cytoplasm</keyword>
<evidence type="ECO:0000259" key="26">
    <source>
        <dbReference type="SMART" id="SM00846"/>
    </source>
</evidence>
<proteinExistence type="inferred from homology"/>
<evidence type="ECO:0000256" key="12">
    <source>
        <dbReference type="ARBA" id="ARBA00022845"/>
    </source>
</evidence>
<feature type="active site" description="Nucleophile" evidence="22">
    <location>
        <position position="139"/>
    </location>
</feature>
<evidence type="ECO:0000256" key="22">
    <source>
        <dbReference type="PIRSR" id="PIRSR000149-1"/>
    </source>
</evidence>
<evidence type="ECO:0000256" key="24">
    <source>
        <dbReference type="PIRSR" id="PIRSR000149-4"/>
    </source>
</evidence>
<name>M3YJH6_MUSPF</name>
<dbReference type="Gene3D" id="3.30.360.10">
    <property type="entry name" value="Dihydrodipicolinate Reductase, domain 2"/>
    <property type="match status" value="1"/>
</dbReference>
<evidence type="ECO:0000256" key="2">
    <source>
        <dbReference type="ARBA" id="ARBA00004245"/>
    </source>
</evidence>
<comment type="catalytic activity">
    <reaction evidence="21">
        <text>S-nitroso-L-cysteinyl-[GAPDH] + L-cysteinyl-[protein] = L-cysteinyl-[GAPDH] + S-nitroso-L-cysteinyl-[protein]</text>
        <dbReference type="Rhea" id="RHEA:66684"/>
        <dbReference type="Rhea" id="RHEA-COMP:10131"/>
        <dbReference type="Rhea" id="RHEA-COMP:17089"/>
        <dbReference type="Rhea" id="RHEA-COMP:17090"/>
        <dbReference type="Rhea" id="RHEA-COMP:17091"/>
        <dbReference type="ChEBI" id="CHEBI:29950"/>
        <dbReference type="ChEBI" id="CHEBI:149494"/>
    </reaction>
    <physiologicalReaction direction="left-to-right" evidence="21">
        <dbReference type="Rhea" id="RHEA:66685"/>
    </physiologicalReaction>
</comment>
<feature type="domain" description="Glyceraldehyde 3-phosphate dehydrogenase NAD(P) binding" evidence="26">
    <location>
        <begin position="1"/>
        <end position="139"/>
    </location>
</feature>
<keyword evidence="16" id="KW-0206">Cytoskeleton</keyword>
<evidence type="ECO:0000256" key="23">
    <source>
        <dbReference type="PIRSR" id="PIRSR000149-3"/>
    </source>
</evidence>
<dbReference type="GO" id="GO:0004365">
    <property type="term" value="F:glyceraldehyde-3-phosphate dehydrogenase (NAD+) (phosphorylating) activity"/>
    <property type="evidence" value="ECO:0007669"/>
    <property type="project" value="UniProtKB-EC"/>
</dbReference>
<dbReference type="GO" id="GO:0006915">
    <property type="term" value="P:apoptotic process"/>
    <property type="evidence" value="ECO:0007669"/>
    <property type="project" value="UniProtKB-KW"/>
</dbReference>
<keyword evidence="17" id="KW-0539">Nucleus</keyword>
<comment type="catalytic activity">
    <reaction evidence="20">
        <text>D-glyceraldehyde 3-phosphate + phosphate + NAD(+) = (2R)-3-phospho-glyceroyl phosphate + NADH + H(+)</text>
        <dbReference type="Rhea" id="RHEA:10300"/>
        <dbReference type="ChEBI" id="CHEBI:15378"/>
        <dbReference type="ChEBI" id="CHEBI:43474"/>
        <dbReference type="ChEBI" id="CHEBI:57540"/>
        <dbReference type="ChEBI" id="CHEBI:57604"/>
        <dbReference type="ChEBI" id="CHEBI:57945"/>
        <dbReference type="ChEBI" id="CHEBI:59776"/>
        <dbReference type="EC" id="1.2.1.12"/>
    </reaction>
</comment>
<dbReference type="GO" id="GO:0005856">
    <property type="term" value="C:cytoskeleton"/>
    <property type="evidence" value="ECO:0007669"/>
    <property type="project" value="UniProtKB-SubCell"/>
</dbReference>
<evidence type="ECO:0000313" key="27">
    <source>
        <dbReference type="Ensembl" id="ENSMPUP00000011483.1"/>
    </source>
</evidence>
<dbReference type="InterPro" id="IPR036291">
    <property type="entry name" value="NAD(P)-bd_dom_sf"/>
</dbReference>
<dbReference type="EC" id="1.2.1.12" evidence="6"/>
<keyword evidence="9" id="KW-0808">Transferase</keyword>
<evidence type="ECO:0000256" key="8">
    <source>
        <dbReference type="ARBA" id="ARBA00022490"/>
    </source>
</evidence>
<comment type="subunit">
    <text evidence="19">Homotetramer. Interacts with TPPP; the interaction is direct. Interacts (when S-nitrosylated) with SIAH1; leading to nuclear translocation. Interacts with RILPL1/GOSPEL, leading to prevent the interaction between GAPDH and SIAH1 and prevent nuclear translocation. Interacts with CHP1; the interaction increases the binding of CHP1 with microtubules. Associates with microtubules. Interacts with EIF1AD, USP25, PRKCI and WARS1. Interacts with phosphorylated RPL13A; inhibited by oxidatively-modified low-densitity lipoprotein (LDL(ox)). Component of the GAIT complex. Interacts with FKBP6; leading to inhibit GAPDH catalytic activity. Interacts with TRAF2, promoting TRAF2 ubiquitination. Interacts with TRAF3, promoting TRAF3 ubiquitination.</text>
</comment>
<dbReference type="InterPro" id="IPR020829">
    <property type="entry name" value="GlycerAld_3-P_DH_cat"/>
</dbReference>
<evidence type="ECO:0000256" key="19">
    <source>
        <dbReference type="ARBA" id="ARBA00046997"/>
    </source>
</evidence>
<evidence type="ECO:0000256" key="6">
    <source>
        <dbReference type="ARBA" id="ARBA00013119"/>
    </source>
</evidence>
<feature type="site" description="Activates thiol group during catalysis" evidence="24">
    <location>
        <position position="164"/>
    </location>
</feature>
<evidence type="ECO:0000256" key="3">
    <source>
        <dbReference type="ARBA" id="ARBA00004514"/>
    </source>
</evidence>
<dbReference type="GO" id="GO:0016740">
    <property type="term" value="F:transferase activity"/>
    <property type="evidence" value="ECO:0007669"/>
    <property type="project" value="UniProtKB-KW"/>
</dbReference>
<keyword evidence="15" id="KW-0324">Glycolysis</keyword>
<dbReference type="Ensembl" id="ENSMPUT00000011672.1">
    <property type="protein sequence ID" value="ENSMPUP00000011483.1"/>
    <property type="gene ID" value="ENSMPUG00000011574.1"/>
</dbReference>
<dbReference type="STRING" id="9669.ENSMPUP00000011483"/>
<protein>
    <recommendedName>
        <fullName evidence="7">Glyceraldehyde-3-phosphate dehydrogenase</fullName>
        <ecNumber evidence="6">1.2.1.12</ecNumber>
    </recommendedName>
    <alternativeName>
        <fullName evidence="18">Peptidyl-cysteine S-nitrosylase GAPDH</fullName>
    </alternativeName>
</protein>
<dbReference type="GO" id="GO:0006096">
    <property type="term" value="P:glycolytic process"/>
    <property type="evidence" value="ECO:0007669"/>
    <property type="project" value="UniProtKB-KW"/>
</dbReference>
<evidence type="ECO:0000256" key="16">
    <source>
        <dbReference type="ARBA" id="ARBA00023212"/>
    </source>
</evidence>
<dbReference type="Pfam" id="PF02800">
    <property type="entry name" value="Gp_dh_C"/>
    <property type="match status" value="1"/>
</dbReference>
<keyword evidence="13" id="KW-0560">Oxidoreductase</keyword>
<evidence type="ECO:0000256" key="25">
    <source>
        <dbReference type="RuleBase" id="RU000397"/>
    </source>
</evidence>
<dbReference type="FunFam" id="3.40.50.720:FF:000319">
    <property type="entry name" value="Glyceraldehyde-3-phosphate dehydrogenase"/>
    <property type="match status" value="1"/>
</dbReference>
<dbReference type="Gene3D" id="3.40.50.720">
    <property type="entry name" value="NAD(P)-binding Rossmann-like Domain"/>
    <property type="match status" value="1"/>
</dbReference>
<dbReference type="eggNOG" id="KOG0657">
    <property type="taxonomic scope" value="Eukaryota"/>
</dbReference>
<evidence type="ECO:0000256" key="15">
    <source>
        <dbReference type="ARBA" id="ARBA00023152"/>
    </source>
</evidence>
<evidence type="ECO:0000256" key="14">
    <source>
        <dbReference type="ARBA" id="ARBA00023027"/>
    </source>
</evidence>
<dbReference type="PRINTS" id="PR00078">
    <property type="entry name" value="G3PDHDRGNASE"/>
</dbReference>
<evidence type="ECO:0000256" key="20">
    <source>
        <dbReference type="ARBA" id="ARBA00047698"/>
    </source>
</evidence>
<dbReference type="SMART" id="SM00846">
    <property type="entry name" value="Gp_dh_N"/>
    <property type="match status" value="1"/>
</dbReference>
<comment type="subcellular location">
    <subcellularLocation>
        <location evidence="2">Cytoplasm</location>
        <location evidence="2">Cytoskeleton</location>
    </subcellularLocation>
    <subcellularLocation>
        <location evidence="3">Cytoplasm</location>
        <location evidence="3">Cytosol</location>
    </subcellularLocation>
    <subcellularLocation>
        <location evidence="1">Nucleus</location>
    </subcellularLocation>
</comment>
<reference evidence="27" key="1">
    <citation type="submission" date="2024-06" db="UniProtKB">
        <authorList>
            <consortium name="Ensembl"/>
        </authorList>
    </citation>
    <scope>IDENTIFICATION</scope>
</reference>
<keyword evidence="12" id="KW-0810">Translation regulation</keyword>
<dbReference type="GO" id="GO:0005634">
    <property type="term" value="C:nucleus"/>
    <property type="evidence" value="ECO:0007669"/>
    <property type="project" value="UniProtKB-SubCell"/>
</dbReference>
<accession>M3YJH6</accession>
<dbReference type="GO" id="GO:0051287">
    <property type="term" value="F:NAD binding"/>
    <property type="evidence" value="ECO:0007669"/>
    <property type="project" value="InterPro"/>
</dbReference>
<dbReference type="HOGENOM" id="CLU_030140_0_1_1"/>
<keyword evidence="23" id="KW-0547">Nucleotide-binding</keyword>
<keyword evidence="11" id="KW-0702">S-nitrosylation</keyword>
<feature type="binding site" evidence="23">
    <location>
        <position position="25"/>
    </location>
    <ligand>
        <name>NAD(+)</name>
        <dbReference type="ChEBI" id="CHEBI:57540"/>
    </ligand>
</feature>
<dbReference type="GeneTree" id="ENSGT00940000153112"/>
<evidence type="ECO:0000256" key="4">
    <source>
        <dbReference type="ARBA" id="ARBA00004869"/>
    </source>
</evidence>
<dbReference type="GO" id="GO:0005829">
    <property type="term" value="C:cytosol"/>
    <property type="evidence" value="ECO:0007669"/>
    <property type="project" value="UniProtKB-SubCell"/>
</dbReference>
<dbReference type="SUPFAM" id="SSF55347">
    <property type="entry name" value="Glyceraldehyde-3-phosphate dehydrogenase-like, C-terminal domain"/>
    <property type="match status" value="1"/>
</dbReference>
<organism evidence="27">
    <name type="scientific">Mustela putorius furo</name>
    <name type="common">European domestic ferret</name>
    <name type="synonym">Mustela furo</name>
    <dbReference type="NCBI Taxonomy" id="9669"/>
    <lineage>
        <taxon>Eukaryota</taxon>
        <taxon>Metazoa</taxon>
        <taxon>Chordata</taxon>
        <taxon>Craniata</taxon>
        <taxon>Vertebrata</taxon>
        <taxon>Euteleostomi</taxon>
        <taxon>Mammalia</taxon>
        <taxon>Eutheria</taxon>
        <taxon>Laurasiatheria</taxon>
        <taxon>Carnivora</taxon>
        <taxon>Caniformia</taxon>
        <taxon>Musteloidea</taxon>
        <taxon>Mustelidae</taxon>
        <taxon>Mustelinae</taxon>
        <taxon>Mustela</taxon>
    </lineage>
</organism>
<comment type="similarity">
    <text evidence="5 25">Belongs to the glyceraldehyde-3-phosphate dehydrogenase family.</text>
</comment>
<keyword evidence="10" id="KW-0053">Apoptosis</keyword>
<dbReference type="SUPFAM" id="SSF51735">
    <property type="entry name" value="NAD(P)-binding Rossmann-fold domains"/>
    <property type="match status" value="1"/>
</dbReference>